<dbReference type="AlphaFoldDB" id="K1PHK6"/>
<feature type="compositionally biased region" description="Basic and acidic residues" evidence="1">
    <location>
        <begin position="93"/>
        <end position="106"/>
    </location>
</feature>
<accession>K1PHK6</accession>
<feature type="region of interest" description="Disordered" evidence="1">
    <location>
        <begin position="63"/>
        <end position="82"/>
    </location>
</feature>
<evidence type="ECO:0000256" key="2">
    <source>
        <dbReference type="SAM" id="SignalP"/>
    </source>
</evidence>
<dbReference type="InParanoid" id="K1PHK6"/>
<feature type="region of interest" description="Disordered" evidence="1">
    <location>
        <begin position="93"/>
        <end position="139"/>
    </location>
</feature>
<gene>
    <name evidence="3" type="ORF">CGI_10012758</name>
</gene>
<evidence type="ECO:0008006" key="4">
    <source>
        <dbReference type="Google" id="ProtNLM"/>
    </source>
</evidence>
<dbReference type="HOGENOM" id="CLU_664407_0_0_1"/>
<feature type="region of interest" description="Disordered" evidence="1">
    <location>
        <begin position="152"/>
        <end position="192"/>
    </location>
</feature>
<keyword evidence="2" id="KW-0732">Signal</keyword>
<proteinExistence type="predicted"/>
<evidence type="ECO:0000256" key="1">
    <source>
        <dbReference type="SAM" id="MobiDB-lite"/>
    </source>
</evidence>
<protein>
    <recommendedName>
        <fullName evidence="4">Prohormone-2</fullName>
    </recommendedName>
</protein>
<feature type="compositionally biased region" description="Basic and acidic residues" evidence="1">
    <location>
        <begin position="173"/>
        <end position="182"/>
    </location>
</feature>
<reference evidence="3" key="1">
    <citation type="journal article" date="2012" name="Nature">
        <title>The oyster genome reveals stress adaptation and complexity of shell formation.</title>
        <authorList>
            <person name="Zhang G."/>
            <person name="Fang X."/>
            <person name="Guo X."/>
            <person name="Li L."/>
            <person name="Luo R."/>
            <person name="Xu F."/>
            <person name="Yang P."/>
            <person name="Zhang L."/>
            <person name="Wang X."/>
            <person name="Qi H."/>
            <person name="Xiong Z."/>
            <person name="Que H."/>
            <person name="Xie Y."/>
            <person name="Holland P.W."/>
            <person name="Paps J."/>
            <person name="Zhu Y."/>
            <person name="Wu F."/>
            <person name="Chen Y."/>
            <person name="Wang J."/>
            <person name="Peng C."/>
            <person name="Meng J."/>
            <person name="Yang L."/>
            <person name="Liu J."/>
            <person name="Wen B."/>
            <person name="Zhang N."/>
            <person name="Huang Z."/>
            <person name="Zhu Q."/>
            <person name="Feng Y."/>
            <person name="Mount A."/>
            <person name="Hedgecock D."/>
            <person name="Xu Z."/>
            <person name="Liu Y."/>
            <person name="Domazet-Loso T."/>
            <person name="Du Y."/>
            <person name="Sun X."/>
            <person name="Zhang S."/>
            <person name="Liu B."/>
            <person name="Cheng P."/>
            <person name="Jiang X."/>
            <person name="Li J."/>
            <person name="Fan D."/>
            <person name="Wang W."/>
            <person name="Fu W."/>
            <person name="Wang T."/>
            <person name="Wang B."/>
            <person name="Zhang J."/>
            <person name="Peng Z."/>
            <person name="Li Y."/>
            <person name="Li N."/>
            <person name="Wang J."/>
            <person name="Chen M."/>
            <person name="He Y."/>
            <person name="Tan F."/>
            <person name="Song X."/>
            <person name="Zheng Q."/>
            <person name="Huang R."/>
            <person name="Yang H."/>
            <person name="Du X."/>
            <person name="Chen L."/>
            <person name="Yang M."/>
            <person name="Gaffney P.M."/>
            <person name="Wang S."/>
            <person name="Luo L."/>
            <person name="She Z."/>
            <person name="Ming Y."/>
            <person name="Huang W."/>
            <person name="Zhang S."/>
            <person name="Huang B."/>
            <person name="Zhang Y."/>
            <person name="Qu T."/>
            <person name="Ni P."/>
            <person name="Miao G."/>
            <person name="Wang J."/>
            <person name="Wang Q."/>
            <person name="Steinberg C.E."/>
            <person name="Wang H."/>
            <person name="Li N."/>
            <person name="Qian L."/>
            <person name="Zhang G."/>
            <person name="Li Y."/>
            <person name="Yang H."/>
            <person name="Liu X."/>
            <person name="Wang J."/>
            <person name="Yin Y."/>
            <person name="Wang J."/>
        </authorList>
    </citation>
    <scope>NUCLEOTIDE SEQUENCE [LARGE SCALE GENOMIC DNA]</scope>
    <source>
        <strain evidence="3">05x7-T-G4-1.051#20</strain>
    </source>
</reference>
<feature type="signal peptide" evidence="2">
    <location>
        <begin position="1"/>
        <end position="37"/>
    </location>
</feature>
<feature type="chain" id="PRO_5043915466" description="Prohormone-2" evidence="2">
    <location>
        <begin position="38"/>
        <end position="414"/>
    </location>
</feature>
<feature type="compositionally biased region" description="Basic and acidic residues" evidence="1">
    <location>
        <begin position="152"/>
        <end position="164"/>
    </location>
</feature>
<evidence type="ECO:0000313" key="3">
    <source>
        <dbReference type="EMBL" id="EKC18394.1"/>
    </source>
</evidence>
<name>K1PHK6_MAGGI</name>
<dbReference type="EMBL" id="JH816010">
    <property type="protein sequence ID" value="EKC18394.1"/>
    <property type="molecule type" value="Genomic_DNA"/>
</dbReference>
<organism evidence="3">
    <name type="scientific">Magallana gigas</name>
    <name type="common">Pacific oyster</name>
    <name type="synonym">Crassostrea gigas</name>
    <dbReference type="NCBI Taxonomy" id="29159"/>
    <lineage>
        <taxon>Eukaryota</taxon>
        <taxon>Metazoa</taxon>
        <taxon>Spiralia</taxon>
        <taxon>Lophotrochozoa</taxon>
        <taxon>Mollusca</taxon>
        <taxon>Bivalvia</taxon>
        <taxon>Autobranchia</taxon>
        <taxon>Pteriomorphia</taxon>
        <taxon>Ostreida</taxon>
        <taxon>Ostreoidea</taxon>
        <taxon>Ostreidae</taxon>
        <taxon>Magallana</taxon>
    </lineage>
</organism>
<sequence>MDSIMWDCDNRSGAHLCDSMKLFVALLPFLGLVYCSAAPTDIEKRSAMVKRAQEVMMFGNQQNKPRIKKSDPEVPALPDLRGSVTANKAEDIAETKTAELPKAIEKELEDVSDDVMEPKESEDITSESGEPTTDELLEDFPPETVEALKELENAKNDKEEKSSEEINNNASEKSSEENKEGEENSVQRTDNDEDMLEVLPEEWYNNPALALQLYRAYQKLPNYDLPYYGRRRRSPLKARMFTNDMKRSHRNKRDLPYSDEEYPMAYYPSEFGPSFTLKDLEAFAREKEYEDSVLRTILDNVGPDDVQEIEHQGVRGLFIPLEQEQVPVAPPSKRSSYFYPYSEEPETHFGAFVPEKKEYLDTYSRLVQLARELSKSDSDKEDYQISLSPATISPAKSPFKAHLKQSIEIPNMKS</sequence>